<accession>A0AA38PDD6</accession>
<comment type="caution">
    <text evidence="2">The sequence shown here is derived from an EMBL/GenBank/DDBJ whole genome shotgun (WGS) entry which is preliminary data.</text>
</comment>
<reference evidence="2" key="1">
    <citation type="submission" date="2022-08" db="EMBL/GenBank/DDBJ databases">
        <authorList>
            <consortium name="DOE Joint Genome Institute"/>
            <person name="Min B."/>
            <person name="Riley R."/>
            <person name="Sierra-Patev S."/>
            <person name="Naranjo-Ortiz M."/>
            <person name="Looney B."/>
            <person name="Konkel Z."/>
            <person name="Slot J.C."/>
            <person name="Sakamoto Y."/>
            <person name="Steenwyk J.L."/>
            <person name="Rokas A."/>
            <person name="Carro J."/>
            <person name="Camarero S."/>
            <person name="Ferreira P."/>
            <person name="Molpeceres G."/>
            <person name="Ruiz-Duenas F.J."/>
            <person name="Serrano A."/>
            <person name="Henrissat B."/>
            <person name="Drula E."/>
            <person name="Hughes K.W."/>
            <person name="Mata J.L."/>
            <person name="Ishikawa N.K."/>
            <person name="Vargas-Isla R."/>
            <person name="Ushijima S."/>
            <person name="Smith C.A."/>
            <person name="Ahrendt S."/>
            <person name="Andreopoulos W."/>
            <person name="He G."/>
            <person name="Labutti K."/>
            <person name="Lipzen A."/>
            <person name="Ng V."/>
            <person name="Sandor L."/>
            <person name="Barry K."/>
            <person name="Martinez A.T."/>
            <person name="Xiao Y."/>
            <person name="Gibbons J.G."/>
            <person name="Terashima K."/>
            <person name="Hibbett D.S."/>
            <person name="Grigoriev I.V."/>
        </authorList>
    </citation>
    <scope>NUCLEOTIDE SEQUENCE</scope>
    <source>
        <strain evidence="2">TFB9207</strain>
    </source>
</reference>
<organism evidence="2 3">
    <name type="scientific">Lentinula raphanica</name>
    <dbReference type="NCBI Taxonomy" id="153919"/>
    <lineage>
        <taxon>Eukaryota</taxon>
        <taxon>Fungi</taxon>
        <taxon>Dikarya</taxon>
        <taxon>Basidiomycota</taxon>
        <taxon>Agaricomycotina</taxon>
        <taxon>Agaricomycetes</taxon>
        <taxon>Agaricomycetidae</taxon>
        <taxon>Agaricales</taxon>
        <taxon>Marasmiineae</taxon>
        <taxon>Omphalotaceae</taxon>
        <taxon>Lentinula</taxon>
    </lineage>
</organism>
<sequence length="199" mass="22047">MPLQKPPRGYFHNADGYWLYILVRKNSLLRANFVLSLFRPKSYQQANLSVHDFFKFALMGRAGYGIVSKKDQFALIAPNELLPACGNAISFSVDKSEWQPSGTEPRKTETPAGQTVFSFERPPLSREGGSSRAVAGDIEGGTSEEGPGGGSGGRLHNFLKKTLVWVLQITQRSADAHNTRFNLFKRAVKGDVLAIAYYY</sequence>
<dbReference type="AlphaFoldDB" id="A0AA38PDD6"/>
<dbReference type="EMBL" id="MU806060">
    <property type="protein sequence ID" value="KAJ3840862.1"/>
    <property type="molecule type" value="Genomic_DNA"/>
</dbReference>
<evidence type="ECO:0000256" key="1">
    <source>
        <dbReference type="SAM" id="MobiDB-lite"/>
    </source>
</evidence>
<proteinExistence type="predicted"/>
<gene>
    <name evidence="2" type="ORF">F5878DRAFT_640023</name>
</gene>
<evidence type="ECO:0000313" key="3">
    <source>
        <dbReference type="Proteomes" id="UP001163846"/>
    </source>
</evidence>
<dbReference type="Proteomes" id="UP001163846">
    <property type="component" value="Unassembled WGS sequence"/>
</dbReference>
<keyword evidence="3" id="KW-1185">Reference proteome</keyword>
<evidence type="ECO:0000313" key="2">
    <source>
        <dbReference type="EMBL" id="KAJ3840862.1"/>
    </source>
</evidence>
<feature type="region of interest" description="Disordered" evidence="1">
    <location>
        <begin position="119"/>
        <end position="152"/>
    </location>
</feature>
<name>A0AA38PDD6_9AGAR</name>
<protein>
    <submittedName>
        <fullName evidence="2">Uncharacterized protein</fullName>
    </submittedName>
</protein>